<dbReference type="GO" id="GO:0006310">
    <property type="term" value="P:DNA recombination"/>
    <property type="evidence" value="ECO:0007669"/>
    <property type="project" value="UniProtKB-KW"/>
</dbReference>
<keyword evidence="2" id="KW-0233">DNA recombination</keyword>
<feature type="domain" description="Phage integrase SAM-like" evidence="5">
    <location>
        <begin position="123"/>
        <end position="201"/>
    </location>
</feature>
<keyword evidence="1" id="KW-0238">DNA-binding</keyword>
<keyword evidence="3" id="KW-0175">Coiled coil</keyword>
<dbReference type="GO" id="GO:0003677">
    <property type="term" value="F:DNA binding"/>
    <property type="evidence" value="ECO:0007669"/>
    <property type="project" value="UniProtKB-KW"/>
</dbReference>
<comment type="caution">
    <text evidence="6">The sequence shown here is derived from an EMBL/GenBank/DDBJ whole genome shotgun (WGS) entry which is preliminary data.</text>
</comment>
<feature type="coiled-coil region" evidence="3">
    <location>
        <begin position="62"/>
        <end position="93"/>
    </location>
</feature>
<gene>
    <name evidence="6" type="ORF">KI659_00020</name>
</gene>
<evidence type="ECO:0000313" key="6">
    <source>
        <dbReference type="EMBL" id="MBS9522389.1"/>
    </source>
</evidence>
<evidence type="ECO:0000256" key="3">
    <source>
        <dbReference type="SAM" id="Coils"/>
    </source>
</evidence>
<accession>A0AAP2CFB6</accession>
<organism evidence="6 7">
    <name type="scientific">Litoribacter ruber</name>
    <dbReference type="NCBI Taxonomy" id="702568"/>
    <lineage>
        <taxon>Bacteria</taxon>
        <taxon>Pseudomonadati</taxon>
        <taxon>Bacteroidota</taxon>
        <taxon>Cytophagia</taxon>
        <taxon>Cytophagales</taxon>
        <taxon>Cyclobacteriaceae</taxon>
        <taxon>Litoribacter</taxon>
    </lineage>
</organism>
<dbReference type="RefSeq" id="WP_213943293.1">
    <property type="nucleotide sequence ID" value="NZ_JAHCMY010000001.1"/>
</dbReference>
<protein>
    <submittedName>
        <fullName evidence="6">Phage integrase SAM-like domain-containing protein</fullName>
    </submittedName>
</protein>
<feature type="domain" description="Tyr recombinase" evidence="4">
    <location>
        <begin position="255"/>
        <end position="402"/>
    </location>
</feature>
<evidence type="ECO:0000259" key="5">
    <source>
        <dbReference type="Pfam" id="PF13102"/>
    </source>
</evidence>
<dbReference type="InterPro" id="IPR010998">
    <property type="entry name" value="Integrase_recombinase_N"/>
</dbReference>
<dbReference type="InterPro" id="IPR013762">
    <property type="entry name" value="Integrase-like_cat_sf"/>
</dbReference>
<dbReference type="Pfam" id="PF00589">
    <property type="entry name" value="Phage_integrase"/>
    <property type="match status" value="1"/>
</dbReference>
<dbReference type="GO" id="GO:0015074">
    <property type="term" value="P:DNA integration"/>
    <property type="evidence" value="ECO:0007669"/>
    <property type="project" value="InterPro"/>
</dbReference>
<dbReference type="EMBL" id="JAHCMY010000001">
    <property type="protein sequence ID" value="MBS9522389.1"/>
    <property type="molecule type" value="Genomic_DNA"/>
</dbReference>
<evidence type="ECO:0000259" key="4">
    <source>
        <dbReference type="Pfam" id="PF00589"/>
    </source>
</evidence>
<dbReference type="Gene3D" id="1.10.443.10">
    <property type="entry name" value="Intergrase catalytic core"/>
    <property type="match status" value="1"/>
</dbReference>
<evidence type="ECO:0000256" key="1">
    <source>
        <dbReference type="ARBA" id="ARBA00023125"/>
    </source>
</evidence>
<dbReference type="Gene3D" id="1.10.150.130">
    <property type="match status" value="1"/>
</dbReference>
<dbReference type="SUPFAM" id="SSF56349">
    <property type="entry name" value="DNA breaking-rejoining enzymes"/>
    <property type="match status" value="1"/>
</dbReference>
<dbReference type="InterPro" id="IPR002104">
    <property type="entry name" value="Integrase_catalytic"/>
</dbReference>
<dbReference type="InterPro" id="IPR011010">
    <property type="entry name" value="DNA_brk_join_enz"/>
</dbReference>
<reference evidence="6 7" key="1">
    <citation type="submission" date="2021-05" db="EMBL/GenBank/DDBJ databases">
        <authorList>
            <person name="Zhang Z.D."/>
            <person name="Osman G."/>
        </authorList>
    </citation>
    <scope>NUCLEOTIDE SEQUENCE [LARGE SCALE GENOMIC DNA]</scope>
    <source>
        <strain evidence="6 7">KCTC 32217</strain>
    </source>
</reference>
<sequence length="415" mass="48822">MIDFKIKAVLNPKGKKSSQGETIYLCINRKIRQYINLGLEKIPEKAWSGKTLKWVNSYYPYAESHNRTIARAIHNLKEIIEEHSRRNEILTSEKLKKIYQVKFQGKRIKGVDGIMAPGASDTIISYIDYFLNSDRTSKLAYDTKKVYHTLKKQMERFRIHASMAEINEEFMASYVDFLLSEKKVGVTVEKYVDRLKKIYREYCDQYEIPFKARYFDSLDIPSDEGSGDITYLKDDHYKKLKELKFSKGENRLEITRDLFILLCNTSLLYKDLIRLEPKTVFDENLIKINPEYLVLKGERRKNGEKFWIPLNESAKQIFFKYYCEDCQNIFPSQIAISEQKFNLALKTLANKIGFTEKLSNKVGRKTFGTWADRLGMEENDIKMIFGHSPGSILKKHYTERRTQETYLRIIGLIER</sequence>
<proteinExistence type="predicted"/>
<dbReference type="Proteomes" id="UP001319104">
    <property type="component" value="Unassembled WGS sequence"/>
</dbReference>
<name>A0AAP2CFB6_9BACT</name>
<evidence type="ECO:0000256" key="2">
    <source>
        <dbReference type="ARBA" id="ARBA00023172"/>
    </source>
</evidence>
<evidence type="ECO:0000313" key="7">
    <source>
        <dbReference type="Proteomes" id="UP001319104"/>
    </source>
</evidence>
<dbReference type="InterPro" id="IPR025269">
    <property type="entry name" value="SAM-like_dom"/>
</dbReference>
<dbReference type="Pfam" id="PF13102">
    <property type="entry name" value="Phage_int_SAM_5"/>
    <property type="match status" value="1"/>
</dbReference>
<dbReference type="AlphaFoldDB" id="A0AAP2CFB6"/>
<keyword evidence="7" id="KW-1185">Reference proteome</keyword>